<evidence type="ECO:0000259" key="1">
    <source>
        <dbReference type="Pfam" id="PF00534"/>
    </source>
</evidence>
<dbReference type="EMBL" id="MFGW01000193">
    <property type="protein sequence ID" value="OGF61547.1"/>
    <property type="molecule type" value="Genomic_DNA"/>
</dbReference>
<dbReference type="Gene3D" id="3.40.50.2000">
    <property type="entry name" value="Glycogen Phosphorylase B"/>
    <property type="match status" value="1"/>
</dbReference>
<dbReference type="InterPro" id="IPR001296">
    <property type="entry name" value="Glyco_trans_1"/>
</dbReference>
<comment type="caution">
    <text evidence="2">The sequence shown here is derived from an EMBL/GenBank/DDBJ whole genome shotgun (WGS) entry which is preliminary data.</text>
</comment>
<organism evidence="2 3">
    <name type="scientific">Candidatus Fischerbacteria bacterium RBG_13_37_8</name>
    <dbReference type="NCBI Taxonomy" id="1817863"/>
    <lineage>
        <taxon>Bacteria</taxon>
        <taxon>Candidatus Fischeribacteriota</taxon>
    </lineage>
</organism>
<dbReference type="Pfam" id="PF00534">
    <property type="entry name" value="Glycos_transf_1"/>
    <property type="match status" value="1"/>
</dbReference>
<protein>
    <recommendedName>
        <fullName evidence="1">Glycosyl transferase family 1 domain-containing protein</fullName>
    </recommendedName>
</protein>
<dbReference type="GO" id="GO:0016757">
    <property type="term" value="F:glycosyltransferase activity"/>
    <property type="evidence" value="ECO:0007669"/>
    <property type="project" value="InterPro"/>
</dbReference>
<dbReference type="SUPFAM" id="SSF53756">
    <property type="entry name" value="UDP-Glycosyltransferase/glycogen phosphorylase"/>
    <property type="match status" value="1"/>
</dbReference>
<dbReference type="CDD" id="cd03809">
    <property type="entry name" value="GT4_MtfB-like"/>
    <property type="match status" value="1"/>
</dbReference>
<dbReference type="Proteomes" id="UP000178943">
    <property type="component" value="Unassembled WGS sequence"/>
</dbReference>
<evidence type="ECO:0000313" key="2">
    <source>
        <dbReference type="EMBL" id="OGF61547.1"/>
    </source>
</evidence>
<gene>
    <name evidence="2" type="ORF">A2Y62_01845</name>
</gene>
<sequence length="370" mass="43202">MAIRIAFKMTAKNSWYGGEYYLTNIFYAINLYNREDFEILIYAPPESSYRIPEDDIMHTSEIITYSDNVVKSPLKIIYKSLKKIFSYDINEARILRNHEINLIFCLDIKSKYSKIPLLLWLPDFQHIHLPDMFTEDMRIARNRAFLKGAKLASRIVLLSNSVKKDFESFAPMYAYKARSLIPVSYISKSIYDYDLNSILSFYNLPEKFIYLPNQFWKHKNYGVVFKSLKIMKDRGTEICLVCTGKPEDMRHPHYFTDLFRQLSMWGIRNQVIYLGIVPREHVFLLMRQSICVLNPSLFEGFGLSADESRSLGKQALLSDIPAHREQSPPKATFFNAHNSEELAEKLVQIWINSSPGPDEKMENVARKELP</sequence>
<dbReference type="AlphaFoldDB" id="A0A1F5VDN0"/>
<dbReference type="PANTHER" id="PTHR46401">
    <property type="entry name" value="GLYCOSYLTRANSFERASE WBBK-RELATED"/>
    <property type="match status" value="1"/>
</dbReference>
<name>A0A1F5VDN0_9BACT</name>
<dbReference type="PANTHER" id="PTHR46401:SF8">
    <property type="entry name" value="BLL6006 PROTEIN"/>
    <property type="match status" value="1"/>
</dbReference>
<evidence type="ECO:0000313" key="3">
    <source>
        <dbReference type="Proteomes" id="UP000178943"/>
    </source>
</evidence>
<proteinExistence type="predicted"/>
<accession>A0A1F5VDN0</accession>
<feature type="non-terminal residue" evidence="2">
    <location>
        <position position="370"/>
    </location>
</feature>
<dbReference type="STRING" id="1817863.A2Y62_01845"/>
<reference evidence="2 3" key="1">
    <citation type="journal article" date="2016" name="Nat. Commun.">
        <title>Thousands of microbial genomes shed light on interconnected biogeochemical processes in an aquifer system.</title>
        <authorList>
            <person name="Anantharaman K."/>
            <person name="Brown C.T."/>
            <person name="Hug L.A."/>
            <person name="Sharon I."/>
            <person name="Castelle C.J."/>
            <person name="Probst A.J."/>
            <person name="Thomas B.C."/>
            <person name="Singh A."/>
            <person name="Wilkins M.J."/>
            <person name="Karaoz U."/>
            <person name="Brodie E.L."/>
            <person name="Williams K.H."/>
            <person name="Hubbard S.S."/>
            <person name="Banfield J.F."/>
        </authorList>
    </citation>
    <scope>NUCLEOTIDE SEQUENCE [LARGE SCALE GENOMIC DNA]</scope>
</reference>
<feature type="domain" description="Glycosyl transferase family 1" evidence="1">
    <location>
        <begin position="206"/>
        <end position="366"/>
    </location>
</feature>